<dbReference type="GO" id="GO:0047440">
    <property type="term" value="F:2-dehydro-3-deoxy-D-pentonate aldolase activity"/>
    <property type="evidence" value="ECO:0007669"/>
    <property type="project" value="UniProtKB-EC"/>
</dbReference>
<dbReference type="EC" id="4.1.2.28" evidence="4"/>
<reference evidence="4" key="1">
    <citation type="submission" date="2022-01" db="EMBL/GenBank/DDBJ databases">
        <authorList>
            <person name="Criscuolo A."/>
        </authorList>
    </citation>
    <scope>NUCLEOTIDE SEQUENCE</scope>
    <source>
        <strain evidence="4">CIP111893</strain>
    </source>
</reference>
<dbReference type="Gene3D" id="3.20.20.70">
    <property type="entry name" value="Aldolase class I"/>
    <property type="match status" value="1"/>
</dbReference>
<evidence type="ECO:0000313" key="4">
    <source>
        <dbReference type="EMBL" id="CAH1195273.1"/>
    </source>
</evidence>
<comment type="similarity">
    <text evidence="1 3">Belongs to the DapA family.</text>
</comment>
<evidence type="ECO:0000313" key="5">
    <source>
        <dbReference type="Proteomes" id="UP000838686"/>
    </source>
</evidence>
<dbReference type="InterPro" id="IPR013785">
    <property type="entry name" value="Aldolase_TIM"/>
</dbReference>
<dbReference type="Pfam" id="PF00701">
    <property type="entry name" value="DHDPS"/>
    <property type="match status" value="1"/>
</dbReference>
<gene>
    <name evidence="4" type="primary">yjhH</name>
    <name evidence="4" type="ORF">PAECIP111893_00656</name>
</gene>
<evidence type="ECO:0000256" key="2">
    <source>
        <dbReference type="ARBA" id="ARBA00023239"/>
    </source>
</evidence>
<evidence type="ECO:0000256" key="3">
    <source>
        <dbReference type="PIRNR" id="PIRNR001365"/>
    </source>
</evidence>
<dbReference type="Proteomes" id="UP000838686">
    <property type="component" value="Unassembled WGS sequence"/>
</dbReference>
<protein>
    <submittedName>
        <fullName evidence="4">2-dehydro-3-deoxy-D-pentonate aldolase YjhH</fullName>
        <ecNumber evidence="4">4.1.2.28</ecNumber>
    </submittedName>
</protein>
<sequence length="291" mass="31733">MNRQLSGIVVPIFTQFNAQGGIDLDAMEAHMEALIEAGVDAIFVGGSAGEFIALDLEERELIAERLMKGTAGRVPFLIHVTASNLRDSLRLADHGRALGADALVAVSPWFWKHDDESLASFFGAIAERVQDTPLYLYNMPHTGNDLKPELVQRLVGEHSNIVGLKNSQDDMIRTMAYSAMPDTTFFTGSDITALYALSHGTDGIISGMINIVPERFVTLKRAVESGDSATALNCQMDLHKYAQLFAGDIRKMKAGAEIAGYGSRRCREPLGTLSDADYEVLRQTLAKELAL</sequence>
<dbReference type="SMART" id="SM01130">
    <property type="entry name" value="DHDPS"/>
    <property type="match status" value="1"/>
</dbReference>
<dbReference type="InterPro" id="IPR002220">
    <property type="entry name" value="DapA-like"/>
</dbReference>
<dbReference type="PANTHER" id="PTHR12128:SF66">
    <property type="entry name" value="4-HYDROXY-2-OXOGLUTARATE ALDOLASE, MITOCHONDRIAL"/>
    <property type="match status" value="1"/>
</dbReference>
<name>A0ABN8G2M5_9BACL</name>
<dbReference type="SUPFAM" id="SSF51569">
    <property type="entry name" value="Aldolase"/>
    <property type="match status" value="1"/>
</dbReference>
<dbReference type="CDD" id="cd00408">
    <property type="entry name" value="DHDPS-like"/>
    <property type="match status" value="1"/>
</dbReference>
<dbReference type="PIRSF" id="PIRSF001365">
    <property type="entry name" value="DHDPS"/>
    <property type="match status" value="1"/>
</dbReference>
<comment type="caution">
    <text evidence="4">The sequence shown here is derived from an EMBL/GenBank/DDBJ whole genome shotgun (WGS) entry which is preliminary data.</text>
</comment>
<keyword evidence="5" id="KW-1185">Reference proteome</keyword>
<dbReference type="PRINTS" id="PR00146">
    <property type="entry name" value="DHPICSNTHASE"/>
</dbReference>
<keyword evidence="2 3" id="KW-0456">Lyase</keyword>
<organism evidence="4 5">
    <name type="scientific">Paenibacillus plantiphilus</name>
    <dbReference type="NCBI Taxonomy" id="2905650"/>
    <lineage>
        <taxon>Bacteria</taxon>
        <taxon>Bacillati</taxon>
        <taxon>Bacillota</taxon>
        <taxon>Bacilli</taxon>
        <taxon>Bacillales</taxon>
        <taxon>Paenibacillaceae</taxon>
        <taxon>Paenibacillus</taxon>
    </lineage>
</organism>
<dbReference type="PANTHER" id="PTHR12128">
    <property type="entry name" value="DIHYDRODIPICOLINATE SYNTHASE"/>
    <property type="match status" value="1"/>
</dbReference>
<proteinExistence type="inferred from homology"/>
<accession>A0ABN8G2M5</accession>
<evidence type="ECO:0000256" key="1">
    <source>
        <dbReference type="ARBA" id="ARBA00007592"/>
    </source>
</evidence>
<dbReference type="EMBL" id="CAKMMF010000003">
    <property type="protein sequence ID" value="CAH1195273.1"/>
    <property type="molecule type" value="Genomic_DNA"/>
</dbReference>